<accession>A0A842HGK3</accession>
<keyword evidence="10" id="KW-0489">Methyltransferase</keyword>
<dbReference type="InterPro" id="IPR013977">
    <property type="entry name" value="GcvT_C"/>
</dbReference>
<evidence type="ECO:0000256" key="4">
    <source>
        <dbReference type="ARBA" id="ARBA00022679"/>
    </source>
</evidence>
<comment type="caution">
    <text evidence="10">The sequence shown here is derived from an EMBL/GenBank/DDBJ whole genome shotgun (WGS) entry which is preliminary data.</text>
</comment>
<feature type="binding site" evidence="7">
    <location>
        <position position="197"/>
    </location>
    <ligand>
        <name>substrate</name>
    </ligand>
</feature>
<dbReference type="PANTHER" id="PTHR43757">
    <property type="entry name" value="AMINOMETHYLTRANSFERASE"/>
    <property type="match status" value="1"/>
</dbReference>
<dbReference type="InterPro" id="IPR027266">
    <property type="entry name" value="TrmE/GcvT-like"/>
</dbReference>
<organism evidence="10 11">
    <name type="scientific">Ruficoccus amylovorans</name>
    <dbReference type="NCBI Taxonomy" id="1804625"/>
    <lineage>
        <taxon>Bacteria</taxon>
        <taxon>Pseudomonadati</taxon>
        <taxon>Verrucomicrobiota</taxon>
        <taxon>Opitutia</taxon>
        <taxon>Puniceicoccales</taxon>
        <taxon>Cerasicoccaceae</taxon>
        <taxon>Ruficoccus</taxon>
    </lineage>
</organism>
<evidence type="ECO:0000256" key="7">
    <source>
        <dbReference type="PIRSR" id="PIRSR006487-1"/>
    </source>
</evidence>
<proteinExistence type="inferred from homology"/>
<evidence type="ECO:0000259" key="8">
    <source>
        <dbReference type="Pfam" id="PF01571"/>
    </source>
</evidence>
<dbReference type="Gene3D" id="2.40.30.110">
    <property type="entry name" value="Aminomethyltransferase beta-barrel domains"/>
    <property type="match status" value="1"/>
</dbReference>
<dbReference type="InterPro" id="IPR006223">
    <property type="entry name" value="GcvT"/>
</dbReference>
<dbReference type="InterPro" id="IPR006222">
    <property type="entry name" value="GCVT_N"/>
</dbReference>
<dbReference type="GO" id="GO:0005960">
    <property type="term" value="C:glycine cleavage complex"/>
    <property type="evidence" value="ECO:0007669"/>
    <property type="project" value="InterPro"/>
</dbReference>
<dbReference type="Gene3D" id="3.30.1360.120">
    <property type="entry name" value="Probable tRNA modification gtpase trme, domain 1"/>
    <property type="match status" value="1"/>
</dbReference>
<keyword evidence="11" id="KW-1185">Reference proteome</keyword>
<feature type="domain" description="GCVT N-terminal" evidence="8">
    <location>
        <begin position="10"/>
        <end position="264"/>
    </location>
</feature>
<dbReference type="GO" id="GO:0006546">
    <property type="term" value="P:glycine catabolic process"/>
    <property type="evidence" value="ECO:0007669"/>
    <property type="project" value="InterPro"/>
</dbReference>
<dbReference type="SUPFAM" id="SSF103025">
    <property type="entry name" value="Folate-binding domain"/>
    <property type="match status" value="1"/>
</dbReference>
<comment type="similarity">
    <text evidence="1">Belongs to the GcvT family.</text>
</comment>
<dbReference type="NCBIfam" id="NF001567">
    <property type="entry name" value="PRK00389.1"/>
    <property type="match status" value="1"/>
</dbReference>
<dbReference type="EC" id="2.1.2.10" evidence="2"/>
<dbReference type="InterPro" id="IPR029043">
    <property type="entry name" value="GcvT/YgfZ_C"/>
</dbReference>
<dbReference type="SUPFAM" id="SSF101790">
    <property type="entry name" value="Aminomethyltransferase beta-barrel domain"/>
    <property type="match status" value="1"/>
</dbReference>
<dbReference type="GO" id="GO:0032259">
    <property type="term" value="P:methylation"/>
    <property type="evidence" value="ECO:0007669"/>
    <property type="project" value="UniProtKB-KW"/>
</dbReference>
<dbReference type="Gene3D" id="3.30.70.1400">
    <property type="entry name" value="Aminomethyltransferase beta-barrel domains"/>
    <property type="match status" value="1"/>
</dbReference>
<dbReference type="GO" id="GO:0004047">
    <property type="term" value="F:aminomethyltransferase activity"/>
    <property type="evidence" value="ECO:0007669"/>
    <property type="project" value="UniProtKB-EC"/>
</dbReference>
<dbReference type="FunFam" id="3.30.70.1400:FF:000001">
    <property type="entry name" value="Aminomethyltransferase"/>
    <property type="match status" value="1"/>
</dbReference>
<dbReference type="GO" id="GO:0008168">
    <property type="term" value="F:methyltransferase activity"/>
    <property type="evidence" value="ECO:0007669"/>
    <property type="project" value="UniProtKB-KW"/>
</dbReference>
<keyword evidence="4 10" id="KW-0808">Transferase</keyword>
<gene>
    <name evidence="10" type="primary">gcvT</name>
    <name evidence="10" type="ORF">H5P28_10835</name>
</gene>
<sequence>MSDLKQTPLIDFHKQLGARCVPFAGWEMPVSYAGIIEEHMAVRERCGFFDVCHMGEFVVSGPQAEQFLDHALTNHIAGTPAGKAVYSPLCAANGATIDDLIVYRRGAEDFLVVVNASNIDKDFAHFQAQAEGYEVKLENISDAVGLIAVQGPRAVELVQSLAPDTTLPKRFRHAAVTLGGLECRLSRTGYTGEDGFEVFCAAGDTLALAKLLTAAGEPFGAQWCGLGARDSLRLEAGFPLYGHELSETITPIIAGLGWAVKLDKPHFTGREALGEQAMDANLPRVRFFTLEGRRIAREGTEVLDAENKVVGKVLSGTLSPVRNQPIGSALLSDESELPLRVELRGHTAEMTLLEPPLHK</sequence>
<evidence type="ECO:0000256" key="6">
    <source>
        <dbReference type="ARBA" id="ARBA00047665"/>
    </source>
</evidence>
<dbReference type="InterPro" id="IPR028896">
    <property type="entry name" value="GcvT/YgfZ/DmdA"/>
</dbReference>
<evidence type="ECO:0000256" key="1">
    <source>
        <dbReference type="ARBA" id="ARBA00008609"/>
    </source>
</evidence>
<feature type="domain" description="Aminomethyltransferase C-terminal" evidence="9">
    <location>
        <begin position="287"/>
        <end position="358"/>
    </location>
</feature>
<comment type="catalytic activity">
    <reaction evidence="6">
        <text>N(6)-[(R)-S(8)-aminomethyldihydrolipoyl]-L-lysyl-[protein] + (6S)-5,6,7,8-tetrahydrofolate = N(6)-[(R)-dihydrolipoyl]-L-lysyl-[protein] + (6R)-5,10-methylene-5,6,7,8-tetrahydrofolate + NH4(+)</text>
        <dbReference type="Rhea" id="RHEA:16945"/>
        <dbReference type="Rhea" id="RHEA-COMP:10475"/>
        <dbReference type="Rhea" id="RHEA-COMP:10492"/>
        <dbReference type="ChEBI" id="CHEBI:15636"/>
        <dbReference type="ChEBI" id="CHEBI:28938"/>
        <dbReference type="ChEBI" id="CHEBI:57453"/>
        <dbReference type="ChEBI" id="CHEBI:83100"/>
        <dbReference type="ChEBI" id="CHEBI:83143"/>
        <dbReference type="EC" id="2.1.2.10"/>
    </reaction>
</comment>
<dbReference type="FunFam" id="4.10.1250.10:FF:000001">
    <property type="entry name" value="Aminomethyltransferase"/>
    <property type="match status" value="1"/>
</dbReference>
<dbReference type="PIRSF" id="PIRSF006487">
    <property type="entry name" value="GcvT"/>
    <property type="match status" value="1"/>
</dbReference>
<evidence type="ECO:0000256" key="5">
    <source>
        <dbReference type="ARBA" id="ARBA00031395"/>
    </source>
</evidence>
<evidence type="ECO:0000256" key="3">
    <source>
        <dbReference type="ARBA" id="ARBA00022576"/>
    </source>
</evidence>
<evidence type="ECO:0000313" key="11">
    <source>
        <dbReference type="Proteomes" id="UP000546464"/>
    </source>
</evidence>
<name>A0A842HGK3_9BACT</name>
<reference evidence="10 11" key="1">
    <citation type="submission" date="2020-07" db="EMBL/GenBank/DDBJ databases">
        <authorList>
            <person name="Feng X."/>
        </authorList>
    </citation>
    <scope>NUCLEOTIDE SEQUENCE [LARGE SCALE GENOMIC DNA]</scope>
    <source>
        <strain evidence="10 11">JCM31066</strain>
    </source>
</reference>
<evidence type="ECO:0000259" key="9">
    <source>
        <dbReference type="Pfam" id="PF08669"/>
    </source>
</evidence>
<evidence type="ECO:0000256" key="2">
    <source>
        <dbReference type="ARBA" id="ARBA00012616"/>
    </source>
</evidence>
<dbReference type="AlphaFoldDB" id="A0A842HGK3"/>
<evidence type="ECO:0000313" key="10">
    <source>
        <dbReference type="EMBL" id="MBC2594756.1"/>
    </source>
</evidence>
<dbReference type="Pfam" id="PF08669">
    <property type="entry name" value="GCV_T_C"/>
    <property type="match status" value="1"/>
</dbReference>
<keyword evidence="3" id="KW-0032">Aminotransferase</keyword>
<dbReference type="Proteomes" id="UP000546464">
    <property type="component" value="Unassembled WGS sequence"/>
</dbReference>
<protein>
    <recommendedName>
        <fullName evidence="2">aminomethyltransferase</fullName>
        <ecNumber evidence="2">2.1.2.10</ecNumber>
    </recommendedName>
    <alternativeName>
        <fullName evidence="5">Glycine cleavage system T protein</fullName>
    </alternativeName>
</protein>
<dbReference type="Pfam" id="PF01571">
    <property type="entry name" value="GCV_T"/>
    <property type="match status" value="1"/>
</dbReference>
<dbReference type="NCBIfam" id="TIGR00528">
    <property type="entry name" value="gcvT"/>
    <property type="match status" value="1"/>
</dbReference>
<dbReference type="EMBL" id="JACHVB010000034">
    <property type="protein sequence ID" value="MBC2594756.1"/>
    <property type="molecule type" value="Genomic_DNA"/>
</dbReference>
<dbReference type="Gene3D" id="4.10.1250.10">
    <property type="entry name" value="Aminomethyltransferase fragment"/>
    <property type="match status" value="1"/>
</dbReference>
<dbReference type="PANTHER" id="PTHR43757:SF2">
    <property type="entry name" value="AMINOMETHYLTRANSFERASE, MITOCHONDRIAL"/>
    <property type="match status" value="1"/>
</dbReference>
<dbReference type="RefSeq" id="WP_185675724.1">
    <property type="nucleotide sequence ID" value="NZ_JACHVB010000034.1"/>
</dbReference>
<dbReference type="GO" id="GO:0008483">
    <property type="term" value="F:transaminase activity"/>
    <property type="evidence" value="ECO:0007669"/>
    <property type="project" value="UniProtKB-KW"/>
</dbReference>